<proteinExistence type="predicted"/>
<evidence type="ECO:0000256" key="1">
    <source>
        <dbReference type="SAM" id="Phobius"/>
    </source>
</evidence>
<gene>
    <name evidence="2" type="ORF">A2920_01820</name>
</gene>
<evidence type="ECO:0000313" key="2">
    <source>
        <dbReference type="EMBL" id="OHB04148.1"/>
    </source>
</evidence>
<keyword evidence="1" id="KW-0812">Transmembrane</keyword>
<dbReference type="EMBL" id="MHWD01000013">
    <property type="protein sequence ID" value="OHB04148.1"/>
    <property type="molecule type" value="Genomic_DNA"/>
</dbReference>
<keyword evidence="1" id="KW-0472">Membrane</keyword>
<accession>A0A1G2U3R0</accession>
<organism evidence="2 3">
    <name type="scientific">Candidatus Zambryskibacteria bacterium RIFCSPLOWO2_01_FULL_43_17</name>
    <dbReference type="NCBI Taxonomy" id="1802760"/>
    <lineage>
        <taxon>Bacteria</taxon>
        <taxon>Candidatus Zambryskiibacteriota</taxon>
    </lineage>
</organism>
<comment type="caution">
    <text evidence="2">The sequence shown here is derived from an EMBL/GenBank/DDBJ whole genome shotgun (WGS) entry which is preliminary data.</text>
</comment>
<evidence type="ECO:0000313" key="3">
    <source>
        <dbReference type="Proteomes" id="UP000179283"/>
    </source>
</evidence>
<dbReference type="AlphaFoldDB" id="A0A1G2U3R0"/>
<sequence length="80" mass="8731">MNIIKNKLILIVLIILAAVLVVGGYLYIKKKPVAVDFKPVGKSNIESVDSDLDDAINSIASPDALQDELKEQDLNFDASF</sequence>
<feature type="transmembrane region" description="Helical" evidence="1">
    <location>
        <begin position="7"/>
        <end position="28"/>
    </location>
</feature>
<dbReference type="Proteomes" id="UP000179283">
    <property type="component" value="Unassembled WGS sequence"/>
</dbReference>
<reference evidence="2 3" key="1">
    <citation type="journal article" date="2016" name="Nat. Commun.">
        <title>Thousands of microbial genomes shed light on interconnected biogeochemical processes in an aquifer system.</title>
        <authorList>
            <person name="Anantharaman K."/>
            <person name="Brown C.T."/>
            <person name="Hug L.A."/>
            <person name="Sharon I."/>
            <person name="Castelle C.J."/>
            <person name="Probst A.J."/>
            <person name="Thomas B.C."/>
            <person name="Singh A."/>
            <person name="Wilkins M.J."/>
            <person name="Karaoz U."/>
            <person name="Brodie E.L."/>
            <person name="Williams K.H."/>
            <person name="Hubbard S.S."/>
            <person name="Banfield J.F."/>
        </authorList>
    </citation>
    <scope>NUCLEOTIDE SEQUENCE [LARGE SCALE GENOMIC DNA]</scope>
</reference>
<name>A0A1G2U3R0_9BACT</name>
<keyword evidence="1" id="KW-1133">Transmembrane helix</keyword>
<protein>
    <submittedName>
        <fullName evidence="2">Uncharacterized protein</fullName>
    </submittedName>
</protein>